<feature type="region of interest" description="Disordered" evidence="1">
    <location>
        <begin position="49"/>
        <end position="68"/>
    </location>
</feature>
<gene>
    <name evidence="2" type="ORF">BCO9919_07350</name>
</gene>
<proteinExistence type="predicted"/>
<dbReference type="AlphaFoldDB" id="A0A6J5JUQ2"/>
<evidence type="ECO:0000313" key="3">
    <source>
        <dbReference type="Proteomes" id="UP000494322"/>
    </source>
</evidence>
<sequence length="68" mass="7889">MCFLPEMRDPEDVVRDALLKAEFPRTYAGWIVTERIGYWVGVLYRQRRGAGESGAHEDAVFTAERSRR</sequence>
<organism evidence="2 3">
    <name type="scientific">Burkholderia cenocepacia</name>
    <dbReference type="NCBI Taxonomy" id="95486"/>
    <lineage>
        <taxon>Bacteria</taxon>
        <taxon>Pseudomonadati</taxon>
        <taxon>Pseudomonadota</taxon>
        <taxon>Betaproteobacteria</taxon>
        <taxon>Burkholderiales</taxon>
        <taxon>Burkholderiaceae</taxon>
        <taxon>Burkholderia</taxon>
        <taxon>Burkholderia cepacia complex</taxon>
    </lineage>
</organism>
<evidence type="ECO:0000313" key="2">
    <source>
        <dbReference type="EMBL" id="CAB3975996.1"/>
    </source>
</evidence>
<name>A0A6J5JUQ2_9BURK</name>
<dbReference type="EMBL" id="CABWIK020000102">
    <property type="protein sequence ID" value="CAB3975996.1"/>
    <property type="molecule type" value="Genomic_DNA"/>
</dbReference>
<protein>
    <submittedName>
        <fullName evidence="2">Uncharacterized protein</fullName>
    </submittedName>
</protein>
<accession>A0A6J5JUQ2</accession>
<dbReference type="RefSeq" id="WP_175241075.1">
    <property type="nucleotide sequence ID" value="NZ_CABWIK020000102.1"/>
</dbReference>
<reference evidence="2 3" key="1">
    <citation type="submission" date="2020-04" db="EMBL/GenBank/DDBJ databases">
        <authorList>
            <person name="Depoorter E."/>
        </authorList>
    </citation>
    <scope>NUCLEOTIDE SEQUENCE [LARGE SCALE GENOMIC DNA]</scope>
    <source>
        <strain evidence="2 3">BCC0132</strain>
    </source>
</reference>
<dbReference type="Proteomes" id="UP000494322">
    <property type="component" value="Unassembled WGS sequence"/>
</dbReference>
<evidence type="ECO:0000256" key="1">
    <source>
        <dbReference type="SAM" id="MobiDB-lite"/>
    </source>
</evidence>